<dbReference type="Proteomes" id="UP001372338">
    <property type="component" value="Unassembled WGS sequence"/>
</dbReference>
<comment type="caution">
    <text evidence="2">The sequence shown here is derived from an EMBL/GenBank/DDBJ whole genome shotgun (WGS) entry which is preliminary data.</text>
</comment>
<reference evidence="2 3" key="1">
    <citation type="submission" date="2024-01" db="EMBL/GenBank/DDBJ databases">
        <title>The genomes of 5 underutilized Papilionoideae crops provide insights into root nodulation and disease resistanc.</title>
        <authorList>
            <person name="Yuan L."/>
        </authorList>
    </citation>
    <scope>NUCLEOTIDE SEQUENCE [LARGE SCALE GENOMIC DNA]</scope>
    <source>
        <strain evidence="2">ZHUSHIDOU_FW_LH</strain>
        <tissue evidence="2">Leaf</tissue>
    </source>
</reference>
<evidence type="ECO:0000259" key="1">
    <source>
        <dbReference type="Pfam" id="PF13963"/>
    </source>
</evidence>
<dbReference type="EMBL" id="JAYWIO010000005">
    <property type="protein sequence ID" value="KAK7259804.1"/>
    <property type="molecule type" value="Genomic_DNA"/>
</dbReference>
<evidence type="ECO:0000313" key="2">
    <source>
        <dbReference type="EMBL" id="KAK7259804.1"/>
    </source>
</evidence>
<dbReference type="AlphaFoldDB" id="A0AAN9EME4"/>
<accession>A0AAN9EME4</accession>
<keyword evidence="3" id="KW-1185">Reference proteome</keyword>
<sequence length="177" mass="20490">METSSHVINLLDQESMNREWMSANRLTNEYNEGVKEFIRFAVEHAEDPSRIICPCLQCCYSSKVSPAELKTHLVCYGIDQSYTCWTRHGERREEFGHLKDDVGYALNDADTNSYDGDRFDEMDDVLEEDLRDCPEMFERLMSDAEKPLYDGCTQFNKLSAVLKLYKLKSANGWCNTP</sequence>
<protein>
    <recommendedName>
        <fullName evidence="1">Transposase-associated domain-containing protein</fullName>
    </recommendedName>
</protein>
<proteinExistence type="predicted"/>
<evidence type="ECO:0000313" key="3">
    <source>
        <dbReference type="Proteomes" id="UP001372338"/>
    </source>
</evidence>
<dbReference type="InterPro" id="IPR029480">
    <property type="entry name" value="Transpos_assoc"/>
</dbReference>
<name>A0AAN9EME4_CROPI</name>
<organism evidence="2 3">
    <name type="scientific">Crotalaria pallida</name>
    <name type="common">Smooth rattlebox</name>
    <name type="synonym">Crotalaria striata</name>
    <dbReference type="NCBI Taxonomy" id="3830"/>
    <lineage>
        <taxon>Eukaryota</taxon>
        <taxon>Viridiplantae</taxon>
        <taxon>Streptophyta</taxon>
        <taxon>Embryophyta</taxon>
        <taxon>Tracheophyta</taxon>
        <taxon>Spermatophyta</taxon>
        <taxon>Magnoliopsida</taxon>
        <taxon>eudicotyledons</taxon>
        <taxon>Gunneridae</taxon>
        <taxon>Pentapetalae</taxon>
        <taxon>rosids</taxon>
        <taxon>fabids</taxon>
        <taxon>Fabales</taxon>
        <taxon>Fabaceae</taxon>
        <taxon>Papilionoideae</taxon>
        <taxon>50 kb inversion clade</taxon>
        <taxon>genistoids sensu lato</taxon>
        <taxon>core genistoids</taxon>
        <taxon>Crotalarieae</taxon>
        <taxon>Crotalaria</taxon>
    </lineage>
</organism>
<dbReference type="Pfam" id="PF13963">
    <property type="entry name" value="Transpos_assoc"/>
    <property type="match status" value="1"/>
</dbReference>
<feature type="domain" description="Transposase-associated" evidence="1">
    <location>
        <begin position="18"/>
        <end position="90"/>
    </location>
</feature>
<gene>
    <name evidence="2" type="ORF">RIF29_25419</name>
</gene>